<keyword evidence="5" id="KW-1185">Reference proteome</keyword>
<dbReference type="InterPro" id="IPR045039">
    <property type="entry name" value="NSI-like"/>
</dbReference>
<dbReference type="EC" id="2.3.1.1" evidence="4"/>
<reference evidence="4 5" key="1">
    <citation type="submission" date="2023-05" db="EMBL/GenBank/DDBJ databases">
        <title>Lithophilousrod everest ZFBP1038 complete genpme.</title>
        <authorList>
            <person name="Tian M."/>
        </authorList>
    </citation>
    <scope>NUCLEOTIDE SEQUENCE [LARGE SCALE GENOMIC DNA]</scope>
    <source>
        <strain evidence="4 5">ZFBP1038</strain>
    </source>
</reference>
<dbReference type="PANTHER" id="PTHR43626:SF4">
    <property type="entry name" value="GCN5-RELATED N-ACETYLTRANSFERASE 2, CHLOROPLASTIC"/>
    <property type="match status" value="1"/>
</dbReference>
<dbReference type="Pfam" id="PF00583">
    <property type="entry name" value="Acetyltransf_1"/>
    <property type="match status" value="1"/>
</dbReference>
<gene>
    <name evidence="4" type="ORF">LWF01_12855</name>
</gene>
<evidence type="ECO:0000313" key="5">
    <source>
        <dbReference type="Proteomes" id="UP001209083"/>
    </source>
</evidence>
<keyword evidence="1 4" id="KW-0808">Transferase</keyword>
<dbReference type="GO" id="GO:0016746">
    <property type="term" value="F:acyltransferase activity"/>
    <property type="evidence" value="ECO:0007669"/>
    <property type="project" value="UniProtKB-KW"/>
</dbReference>
<dbReference type="InterPro" id="IPR000182">
    <property type="entry name" value="GNAT_dom"/>
</dbReference>
<sequence>MAPSQLAIRSATTADVKSIRSLVEPLAEERILVAKDAVAYFESLQEFRLVVARDEDGNEEIVGCGALHVLWEDLAEVRTVATSASWRGRGVGRMLLEALLDNAREVGVSRVFCLTFEVSFFTGLGFVEIDGTPVTPEVYAELLRSHDEGIAEFLDLARVKPNTLGNSRMLKHL</sequence>
<dbReference type="PANTHER" id="PTHR43626">
    <property type="entry name" value="ACYL-COA N-ACYLTRANSFERASE"/>
    <property type="match status" value="1"/>
</dbReference>
<keyword evidence="2 4" id="KW-0012">Acyltransferase</keyword>
<accession>A0ABY8QPU3</accession>
<dbReference type="Proteomes" id="UP001209083">
    <property type="component" value="Chromosome"/>
</dbReference>
<evidence type="ECO:0000256" key="2">
    <source>
        <dbReference type="ARBA" id="ARBA00023315"/>
    </source>
</evidence>
<proteinExistence type="predicted"/>
<dbReference type="Gene3D" id="3.40.630.30">
    <property type="match status" value="1"/>
</dbReference>
<dbReference type="PROSITE" id="PS51186">
    <property type="entry name" value="GNAT"/>
    <property type="match status" value="1"/>
</dbReference>
<name>A0ABY8QPU3_9MICO</name>
<protein>
    <submittedName>
        <fullName evidence="4">Amino-acid N-acetyltransferase</fullName>
        <ecNumber evidence="4">2.3.1.1</ecNumber>
    </submittedName>
</protein>
<organism evidence="4 5">
    <name type="scientific">Saxibacter everestensis</name>
    <dbReference type="NCBI Taxonomy" id="2909229"/>
    <lineage>
        <taxon>Bacteria</taxon>
        <taxon>Bacillati</taxon>
        <taxon>Actinomycetota</taxon>
        <taxon>Actinomycetes</taxon>
        <taxon>Micrococcales</taxon>
        <taxon>Brevibacteriaceae</taxon>
        <taxon>Saxibacter</taxon>
    </lineage>
</organism>
<dbReference type="EMBL" id="CP090958">
    <property type="protein sequence ID" value="WGW10988.1"/>
    <property type="molecule type" value="Genomic_DNA"/>
</dbReference>
<evidence type="ECO:0000259" key="3">
    <source>
        <dbReference type="PROSITE" id="PS51186"/>
    </source>
</evidence>
<feature type="domain" description="N-acetyltransferase" evidence="3">
    <location>
        <begin position="6"/>
        <end position="145"/>
    </location>
</feature>
<evidence type="ECO:0000313" key="4">
    <source>
        <dbReference type="EMBL" id="WGW10988.1"/>
    </source>
</evidence>
<dbReference type="CDD" id="cd04301">
    <property type="entry name" value="NAT_SF"/>
    <property type="match status" value="1"/>
</dbReference>
<dbReference type="InterPro" id="IPR016181">
    <property type="entry name" value="Acyl_CoA_acyltransferase"/>
</dbReference>
<dbReference type="SUPFAM" id="SSF55729">
    <property type="entry name" value="Acyl-CoA N-acyltransferases (Nat)"/>
    <property type="match status" value="1"/>
</dbReference>
<dbReference type="RefSeq" id="WP_349637769.1">
    <property type="nucleotide sequence ID" value="NZ_CP090958.1"/>
</dbReference>
<dbReference type="NCBIfam" id="NF005921">
    <property type="entry name" value="PRK07922.1"/>
    <property type="match status" value="1"/>
</dbReference>
<evidence type="ECO:0000256" key="1">
    <source>
        <dbReference type="ARBA" id="ARBA00022679"/>
    </source>
</evidence>